<dbReference type="Proteomes" id="UP000187735">
    <property type="component" value="Chromosome"/>
</dbReference>
<sequence precursor="true">MTTRNAWMPRIAQTLSLLLLCFAADVACGQAVQQASSAAATSDAVAPPELGSLPTIAIPDKNEKPFSIPLKTSLGFTGGDTLSMTSVKAGTNVPIWYSGTLGNGGPDMLLTAGANFGADFLDSSTLLDVQDTLFTAGGSLTLMKRMNDRWRLVTSVNVSYKGDGDATANVVNVSGMGMAMWHKSEQVQWTFGVAATGQQNIPVIPMVGVTWKPNDDWEMSLGIPQTRIARRVDWFGPQSDTWLYTGVLGLGGGTYAVRRDSGLDDQLTIKGFPLAMGLEKRGDGTTWFCELGVVVAREIEYEVTGETEDIGEGLYARVGLKF</sequence>
<name>A0A1P8WJR5_9PLAN</name>
<dbReference type="InterPro" id="IPR046235">
    <property type="entry name" value="DUF6268"/>
</dbReference>
<dbReference type="Pfam" id="PF19783">
    <property type="entry name" value="DUF6268"/>
    <property type="match status" value="1"/>
</dbReference>
<dbReference type="EMBL" id="CP017641">
    <property type="protein sequence ID" value="APZ94302.1"/>
    <property type="molecule type" value="Genomic_DNA"/>
</dbReference>
<feature type="chain" id="PRO_5012253201" description="DUF6268 domain-containing protein" evidence="1">
    <location>
        <begin position="27"/>
        <end position="322"/>
    </location>
</feature>
<dbReference type="STRING" id="1891926.Fuma_03928"/>
<feature type="domain" description="DUF6268" evidence="2">
    <location>
        <begin position="131"/>
        <end position="228"/>
    </location>
</feature>
<keyword evidence="4" id="KW-1185">Reference proteome</keyword>
<accession>A0A1P8WJR5</accession>
<organism evidence="3 4">
    <name type="scientific">Fuerstiella marisgermanici</name>
    <dbReference type="NCBI Taxonomy" id="1891926"/>
    <lineage>
        <taxon>Bacteria</taxon>
        <taxon>Pseudomonadati</taxon>
        <taxon>Planctomycetota</taxon>
        <taxon>Planctomycetia</taxon>
        <taxon>Planctomycetales</taxon>
        <taxon>Planctomycetaceae</taxon>
        <taxon>Fuerstiella</taxon>
    </lineage>
</organism>
<gene>
    <name evidence="3" type="ORF">Fuma_03928</name>
</gene>
<dbReference type="AlphaFoldDB" id="A0A1P8WJR5"/>
<evidence type="ECO:0000256" key="1">
    <source>
        <dbReference type="SAM" id="SignalP"/>
    </source>
</evidence>
<evidence type="ECO:0000259" key="2">
    <source>
        <dbReference type="Pfam" id="PF19783"/>
    </source>
</evidence>
<feature type="signal peptide" evidence="1">
    <location>
        <begin position="1"/>
        <end position="26"/>
    </location>
</feature>
<reference evidence="3 4" key="1">
    <citation type="journal article" date="2016" name="Front. Microbiol.">
        <title>Fuerstia marisgermanicae gen. nov., sp. nov., an Unusual Member of the Phylum Planctomycetes from the German Wadden Sea.</title>
        <authorList>
            <person name="Kohn T."/>
            <person name="Heuer A."/>
            <person name="Jogler M."/>
            <person name="Vollmers J."/>
            <person name="Boedeker C."/>
            <person name="Bunk B."/>
            <person name="Rast P."/>
            <person name="Borchert D."/>
            <person name="Glockner I."/>
            <person name="Freese H.M."/>
            <person name="Klenk H.P."/>
            <person name="Overmann J."/>
            <person name="Kaster A.K."/>
            <person name="Rohde M."/>
            <person name="Wiegand S."/>
            <person name="Jogler C."/>
        </authorList>
    </citation>
    <scope>NUCLEOTIDE SEQUENCE [LARGE SCALE GENOMIC DNA]</scope>
    <source>
        <strain evidence="3 4">NH11</strain>
    </source>
</reference>
<dbReference type="OrthoDB" id="249490at2"/>
<protein>
    <recommendedName>
        <fullName evidence="2">DUF6268 domain-containing protein</fullName>
    </recommendedName>
</protein>
<dbReference type="KEGG" id="fmr:Fuma_03928"/>
<dbReference type="RefSeq" id="WP_077025628.1">
    <property type="nucleotide sequence ID" value="NZ_CP017641.1"/>
</dbReference>
<keyword evidence="1" id="KW-0732">Signal</keyword>
<evidence type="ECO:0000313" key="4">
    <source>
        <dbReference type="Proteomes" id="UP000187735"/>
    </source>
</evidence>
<proteinExistence type="predicted"/>
<evidence type="ECO:0000313" key="3">
    <source>
        <dbReference type="EMBL" id="APZ94302.1"/>
    </source>
</evidence>